<dbReference type="Gene3D" id="3.30.2400.10">
    <property type="entry name" value="Major capsid protein gp5"/>
    <property type="match status" value="1"/>
</dbReference>
<dbReference type="InterPro" id="IPR054612">
    <property type="entry name" value="Phage_capsid-like_C"/>
</dbReference>
<reference evidence="3 4" key="1">
    <citation type="submission" date="2017-12" db="EMBL/GenBank/DDBJ databases">
        <title>Phylogenetic diversity of female urinary microbiome.</title>
        <authorList>
            <person name="Thomas-White K."/>
            <person name="Wolfe A.J."/>
        </authorList>
    </citation>
    <scope>NUCLEOTIDE SEQUENCE [LARGE SCALE GENOMIC DNA]</scope>
    <source>
        <strain evidence="3 4">UMB0844</strain>
    </source>
</reference>
<dbReference type="NCBIfam" id="TIGR01554">
    <property type="entry name" value="major_cap_HK97"/>
    <property type="match status" value="1"/>
</dbReference>
<organism evidence="3 4">
    <name type="scientific">Aerococcus christensenii</name>
    <dbReference type="NCBI Taxonomy" id="87541"/>
    <lineage>
        <taxon>Bacteria</taxon>
        <taxon>Bacillati</taxon>
        <taxon>Bacillota</taxon>
        <taxon>Bacilli</taxon>
        <taxon>Lactobacillales</taxon>
        <taxon>Aerococcaceae</taxon>
        <taxon>Aerococcus</taxon>
    </lineage>
</organism>
<dbReference type="EMBL" id="PKGZ01000002">
    <property type="protein sequence ID" value="PKY91567.1"/>
    <property type="molecule type" value="Genomic_DNA"/>
</dbReference>
<dbReference type="Proteomes" id="UP000234775">
    <property type="component" value="Unassembled WGS sequence"/>
</dbReference>
<dbReference type="RefSeq" id="WP_101659800.1">
    <property type="nucleotide sequence ID" value="NZ_PKGZ01000002.1"/>
</dbReference>
<name>A0A2I1K7K3_9LACT</name>
<dbReference type="AlphaFoldDB" id="A0A2I1K7K3"/>
<sequence length="408" mass="46750">MDIIELRKMFATKKSEFDEKKKDSSTSLEELRQMKDELVELKGKIELEEETRQLDLPKFKEKTRKVSHEVEVRDLNEEELEKEYEGVFLRAFRSKQLSHRDHEVFERMKEMRDVPTATPYLSSSASENGGLIIPKALSTKIETYKRQYEFDLTQLVGYVRTNVLSGSYVYEKLGTIEPWLSTSEWSKINEVATPQFETKEYKIEDYAGILPIPRNLLEDTDQNLLEYIARYIARKTVITRNKKILDVIKANYTSKTTIDSFDSIKDVLDISLDPAISNGAKIITNQLGYNFLRKIKDAQGNYMMQPIVTDPDKKAIDGHEVVVLAENTLPSDGKKAPVYIGQFEEAIKFFDRGVYEITPTTVGGSAFLRNSYDIRVIDRFTCILTDKEAVVACEVDTSKAPKVPKSEG</sequence>
<feature type="domain" description="Phage capsid-like C-terminal" evidence="2">
    <location>
        <begin position="129"/>
        <end position="393"/>
    </location>
</feature>
<proteinExistence type="predicted"/>
<gene>
    <name evidence="3" type="ORF">CYJ27_02510</name>
</gene>
<dbReference type="SUPFAM" id="SSF56563">
    <property type="entry name" value="Major capsid protein gp5"/>
    <property type="match status" value="1"/>
</dbReference>
<evidence type="ECO:0000313" key="3">
    <source>
        <dbReference type="EMBL" id="PKY91567.1"/>
    </source>
</evidence>
<dbReference type="InterPro" id="IPR024455">
    <property type="entry name" value="Phage_capsid"/>
</dbReference>
<keyword evidence="4" id="KW-1185">Reference proteome</keyword>
<accession>A0A2I1K7K3</accession>
<evidence type="ECO:0000259" key="2">
    <source>
        <dbReference type="Pfam" id="PF05065"/>
    </source>
</evidence>
<evidence type="ECO:0000313" key="4">
    <source>
        <dbReference type="Proteomes" id="UP000234775"/>
    </source>
</evidence>
<comment type="subcellular location">
    <subcellularLocation>
        <location evidence="1">Virion</location>
    </subcellularLocation>
</comment>
<dbReference type="Pfam" id="PF05065">
    <property type="entry name" value="Phage_capsid"/>
    <property type="match status" value="1"/>
</dbReference>
<protein>
    <submittedName>
        <fullName evidence="3">Phage major capsid protein</fullName>
    </submittedName>
</protein>
<comment type="caution">
    <text evidence="3">The sequence shown here is derived from an EMBL/GenBank/DDBJ whole genome shotgun (WGS) entry which is preliminary data.</text>
</comment>
<dbReference type="Gene3D" id="3.30.2320.10">
    <property type="entry name" value="hypothetical protein PF0899 domain"/>
    <property type="match status" value="1"/>
</dbReference>
<evidence type="ECO:0000256" key="1">
    <source>
        <dbReference type="ARBA" id="ARBA00004328"/>
    </source>
</evidence>